<sequence length="313" mass="35184">MNVQAYASFEEAGRAVLKFLHERFGFTLWAITRVESNNLILLQAEDHGYGLKPGQIMSWANSLCSLMVSGKGPRIAPKTDDVAIYAQAPITKRVPIKAYVGQPIVWENGELFGTLCALDPAPQPDDIKQDETLLTLLGSLLSHILQNELKQQEQSRKLERFKAEALTDELTQLYNRRGWEQLLQAEEERSRRYGHSSAIYMVDLDGLKEVNDTYGHQAGDQLIQRAAQALRHSVRTEDVVARLGGDEFAILTIETSEAEAESLLTRIQQALQNAQVDASIGFALRLPATGLREAFRLADQHMYAHKRSKQKER</sequence>
<dbReference type="Proteomes" id="UP000192132">
    <property type="component" value="Unassembled WGS sequence"/>
</dbReference>
<evidence type="ECO:0000259" key="4">
    <source>
        <dbReference type="PROSITE" id="PS50887"/>
    </source>
</evidence>
<dbReference type="PANTHER" id="PTHR45138">
    <property type="entry name" value="REGULATORY COMPONENTS OF SENSORY TRANSDUCTION SYSTEM"/>
    <property type="match status" value="1"/>
</dbReference>
<evidence type="ECO:0000313" key="6">
    <source>
        <dbReference type="Proteomes" id="UP000192132"/>
    </source>
</evidence>
<name>A0A1S8CR89_9GAMM</name>
<dbReference type="RefSeq" id="WP_076879272.1">
    <property type="nucleotide sequence ID" value="NZ_MLCN01000052.1"/>
</dbReference>
<comment type="catalytic activity">
    <reaction evidence="3">
        <text>2 GTP = 3',3'-c-di-GMP + 2 diphosphate</text>
        <dbReference type="Rhea" id="RHEA:24898"/>
        <dbReference type="ChEBI" id="CHEBI:33019"/>
        <dbReference type="ChEBI" id="CHEBI:37565"/>
        <dbReference type="ChEBI" id="CHEBI:58805"/>
        <dbReference type="EC" id="2.7.7.65"/>
    </reaction>
</comment>
<dbReference type="InterPro" id="IPR043128">
    <property type="entry name" value="Rev_trsase/Diguanyl_cyclase"/>
</dbReference>
<proteinExistence type="predicted"/>
<evidence type="ECO:0000256" key="3">
    <source>
        <dbReference type="ARBA" id="ARBA00034247"/>
    </source>
</evidence>
<dbReference type="InterPro" id="IPR029016">
    <property type="entry name" value="GAF-like_dom_sf"/>
</dbReference>
<comment type="cofactor">
    <cofactor evidence="1">
        <name>Mg(2+)</name>
        <dbReference type="ChEBI" id="CHEBI:18420"/>
    </cofactor>
</comment>
<dbReference type="InterPro" id="IPR000160">
    <property type="entry name" value="GGDEF_dom"/>
</dbReference>
<accession>A0A1S8CR89</accession>
<dbReference type="SUPFAM" id="SSF55781">
    <property type="entry name" value="GAF domain-like"/>
    <property type="match status" value="1"/>
</dbReference>
<organism evidence="5 6">
    <name type="scientific">Alkanindiges hydrocarboniclasticus</name>
    <dbReference type="NCBI Taxonomy" id="1907941"/>
    <lineage>
        <taxon>Bacteria</taxon>
        <taxon>Pseudomonadati</taxon>
        <taxon>Pseudomonadota</taxon>
        <taxon>Gammaproteobacteria</taxon>
        <taxon>Moraxellales</taxon>
        <taxon>Moraxellaceae</taxon>
        <taxon>Alkanindiges</taxon>
    </lineage>
</organism>
<dbReference type="Gene3D" id="3.30.70.270">
    <property type="match status" value="1"/>
</dbReference>
<dbReference type="PANTHER" id="PTHR45138:SF9">
    <property type="entry name" value="DIGUANYLATE CYCLASE DGCM-RELATED"/>
    <property type="match status" value="1"/>
</dbReference>
<dbReference type="SMART" id="SM00267">
    <property type="entry name" value="GGDEF"/>
    <property type="match status" value="1"/>
</dbReference>
<dbReference type="EC" id="2.7.7.65" evidence="2"/>
<dbReference type="CDD" id="cd01949">
    <property type="entry name" value="GGDEF"/>
    <property type="match status" value="1"/>
</dbReference>
<dbReference type="EMBL" id="MLCN01000052">
    <property type="protein sequence ID" value="ONG37518.1"/>
    <property type="molecule type" value="Genomic_DNA"/>
</dbReference>
<evidence type="ECO:0000313" key="5">
    <source>
        <dbReference type="EMBL" id="ONG37518.1"/>
    </source>
</evidence>
<dbReference type="InterPro" id="IPR029787">
    <property type="entry name" value="Nucleotide_cyclase"/>
</dbReference>
<dbReference type="NCBIfam" id="TIGR00254">
    <property type="entry name" value="GGDEF"/>
    <property type="match status" value="1"/>
</dbReference>
<dbReference type="InterPro" id="IPR003018">
    <property type="entry name" value="GAF"/>
</dbReference>
<dbReference type="AlphaFoldDB" id="A0A1S8CR89"/>
<dbReference type="GO" id="GO:0052621">
    <property type="term" value="F:diguanylate cyclase activity"/>
    <property type="evidence" value="ECO:0007669"/>
    <property type="project" value="UniProtKB-EC"/>
</dbReference>
<dbReference type="InterPro" id="IPR050469">
    <property type="entry name" value="Diguanylate_Cyclase"/>
</dbReference>
<dbReference type="SMART" id="SM00065">
    <property type="entry name" value="GAF"/>
    <property type="match status" value="1"/>
</dbReference>
<dbReference type="OrthoDB" id="9812358at2"/>
<gene>
    <name evidence="5" type="ORF">BKE30_14330</name>
</gene>
<keyword evidence="6" id="KW-1185">Reference proteome</keyword>
<dbReference type="Gene3D" id="3.30.450.40">
    <property type="match status" value="1"/>
</dbReference>
<reference evidence="5 6" key="1">
    <citation type="submission" date="2016-10" db="EMBL/GenBank/DDBJ databases">
        <title>Draft Genome sequence of Alkanindiges sp. strain H1.</title>
        <authorList>
            <person name="Subhash Y."/>
            <person name="Lee S."/>
        </authorList>
    </citation>
    <scope>NUCLEOTIDE SEQUENCE [LARGE SCALE GENOMIC DNA]</scope>
    <source>
        <strain evidence="5 6">H1</strain>
    </source>
</reference>
<dbReference type="PROSITE" id="PS50887">
    <property type="entry name" value="GGDEF"/>
    <property type="match status" value="1"/>
</dbReference>
<protein>
    <recommendedName>
        <fullName evidence="2">diguanylate cyclase</fullName>
        <ecNumber evidence="2">2.7.7.65</ecNumber>
    </recommendedName>
</protein>
<dbReference type="Pfam" id="PF00990">
    <property type="entry name" value="GGDEF"/>
    <property type="match status" value="1"/>
</dbReference>
<comment type="caution">
    <text evidence="5">The sequence shown here is derived from an EMBL/GenBank/DDBJ whole genome shotgun (WGS) entry which is preliminary data.</text>
</comment>
<dbReference type="STRING" id="1907941.BKE30_14330"/>
<dbReference type="SUPFAM" id="SSF55073">
    <property type="entry name" value="Nucleotide cyclase"/>
    <property type="match status" value="1"/>
</dbReference>
<feature type="domain" description="GGDEF" evidence="4">
    <location>
        <begin position="195"/>
        <end position="313"/>
    </location>
</feature>
<evidence type="ECO:0000256" key="1">
    <source>
        <dbReference type="ARBA" id="ARBA00001946"/>
    </source>
</evidence>
<dbReference type="FunFam" id="3.30.70.270:FF:000001">
    <property type="entry name" value="Diguanylate cyclase domain protein"/>
    <property type="match status" value="1"/>
</dbReference>
<evidence type="ECO:0000256" key="2">
    <source>
        <dbReference type="ARBA" id="ARBA00012528"/>
    </source>
</evidence>